<protein>
    <submittedName>
        <fullName evidence="1">Uncharacterized protein</fullName>
    </submittedName>
</protein>
<dbReference type="RefSeq" id="WP_273631596.1">
    <property type="nucleotide sequence ID" value="NZ_CP117167.1"/>
</dbReference>
<keyword evidence="2" id="KW-1185">Reference proteome</keyword>
<dbReference type="EMBL" id="CP117167">
    <property type="protein sequence ID" value="WCT13311.1"/>
    <property type="molecule type" value="Genomic_DNA"/>
</dbReference>
<sequence>MMQHYKADSSVIFTDEAGRQIDTFVIADTDTHTGLTHINHGNLKVAGDWLKLHVKTACDYHMPIADSFSFEMIRKLRDKYAVLDALKTATISQMPEISVLANAS</sequence>
<proteinExistence type="predicted"/>
<organism evidence="1 2">
    <name type="scientific">Mucilaginibacter jinjuensis</name>
    <dbReference type="NCBI Taxonomy" id="1176721"/>
    <lineage>
        <taxon>Bacteria</taxon>
        <taxon>Pseudomonadati</taxon>
        <taxon>Bacteroidota</taxon>
        <taxon>Sphingobacteriia</taxon>
        <taxon>Sphingobacteriales</taxon>
        <taxon>Sphingobacteriaceae</taxon>
        <taxon>Mucilaginibacter</taxon>
    </lineage>
</organism>
<evidence type="ECO:0000313" key="1">
    <source>
        <dbReference type="EMBL" id="WCT13311.1"/>
    </source>
</evidence>
<accession>A0ABY7TBI0</accession>
<name>A0ABY7TBI0_9SPHI</name>
<evidence type="ECO:0000313" key="2">
    <source>
        <dbReference type="Proteomes" id="UP001216139"/>
    </source>
</evidence>
<dbReference type="Proteomes" id="UP001216139">
    <property type="component" value="Chromosome"/>
</dbReference>
<gene>
    <name evidence="1" type="ORF">PQO05_05115</name>
</gene>
<reference evidence="1 2" key="1">
    <citation type="submission" date="2023-02" db="EMBL/GenBank/DDBJ databases">
        <title>Genome sequence of Mucilaginibacter jinjuensis strain KACC 16571.</title>
        <authorList>
            <person name="Kim S."/>
            <person name="Heo J."/>
            <person name="Kwon S.-W."/>
        </authorList>
    </citation>
    <scope>NUCLEOTIDE SEQUENCE [LARGE SCALE GENOMIC DNA]</scope>
    <source>
        <strain evidence="1 2">KACC 16571</strain>
    </source>
</reference>